<organism evidence="15 16">
    <name type="scientific">Pseudomonas mohnii</name>
    <dbReference type="NCBI Taxonomy" id="395600"/>
    <lineage>
        <taxon>Bacteria</taxon>
        <taxon>Pseudomonadati</taxon>
        <taxon>Pseudomonadota</taxon>
        <taxon>Gammaproteobacteria</taxon>
        <taxon>Pseudomonadales</taxon>
        <taxon>Pseudomonadaceae</taxon>
        <taxon>Pseudomonas</taxon>
    </lineage>
</organism>
<feature type="transmembrane region" description="Helical" evidence="13">
    <location>
        <begin position="147"/>
        <end position="164"/>
    </location>
</feature>
<feature type="transmembrane region" description="Helical" evidence="13">
    <location>
        <begin position="49"/>
        <end position="68"/>
    </location>
</feature>
<evidence type="ECO:0000256" key="11">
    <source>
        <dbReference type="ARBA" id="ARBA00023136"/>
    </source>
</evidence>
<evidence type="ECO:0000256" key="6">
    <source>
        <dbReference type="ARBA" id="ARBA00022692"/>
    </source>
</evidence>
<keyword evidence="6 13" id="KW-0812">Transmembrane</keyword>
<evidence type="ECO:0000256" key="2">
    <source>
        <dbReference type="ARBA" id="ARBA00004651"/>
    </source>
</evidence>
<keyword evidence="9 13" id="KW-1133">Transmembrane helix</keyword>
<evidence type="ECO:0000256" key="10">
    <source>
        <dbReference type="ARBA" id="ARBA00023004"/>
    </source>
</evidence>
<evidence type="ECO:0000256" key="13">
    <source>
        <dbReference type="SAM" id="Phobius"/>
    </source>
</evidence>
<accession>A0ABY0XU42</accession>
<dbReference type="InterPro" id="IPR052168">
    <property type="entry name" value="Cytochrome_b561_oxidase"/>
</dbReference>
<name>A0ABY0XU42_9PSED</name>
<evidence type="ECO:0000256" key="9">
    <source>
        <dbReference type="ARBA" id="ARBA00022989"/>
    </source>
</evidence>
<dbReference type="EMBL" id="FNRV01000001">
    <property type="protein sequence ID" value="SEC17980.1"/>
    <property type="molecule type" value="Genomic_DNA"/>
</dbReference>
<dbReference type="SUPFAM" id="SSF81342">
    <property type="entry name" value="Transmembrane di-heme cytochromes"/>
    <property type="match status" value="1"/>
</dbReference>
<dbReference type="InterPro" id="IPR011577">
    <property type="entry name" value="Cyt_b561_bac/Ni-Hgenase"/>
</dbReference>
<comment type="cofactor">
    <cofactor evidence="1">
        <name>heme b</name>
        <dbReference type="ChEBI" id="CHEBI:60344"/>
    </cofactor>
</comment>
<reference evidence="15 16" key="1">
    <citation type="submission" date="2016-10" db="EMBL/GenBank/DDBJ databases">
        <authorList>
            <person name="Varghese N."/>
            <person name="Submissions S."/>
        </authorList>
    </citation>
    <scope>NUCLEOTIDE SEQUENCE [LARGE SCALE GENOMIC DNA]</scope>
    <source>
        <strain evidence="15 16">DSM 18327</strain>
    </source>
</reference>
<keyword evidence="7" id="KW-0479">Metal-binding</keyword>
<comment type="caution">
    <text evidence="15">The sequence shown here is derived from an EMBL/GenBank/DDBJ whole genome shotgun (WGS) entry which is preliminary data.</text>
</comment>
<evidence type="ECO:0000256" key="5">
    <source>
        <dbReference type="ARBA" id="ARBA00022617"/>
    </source>
</evidence>
<dbReference type="Proteomes" id="UP000199665">
    <property type="component" value="Unassembled WGS sequence"/>
</dbReference>
<dbReference type="Pfam" id="PF01292">
    <property type="entry name" value="Ni_hydr_CYTB"/>
    <property type="match status" value="1"/>
</dbReference>
<keyword evidence="5" id="KW-0349">Heme</keyword>
<evidence type="ECO:0000259" key="14">
    <source>
        <dbReference type="Pfam" id="PF01292"/>
    </source>
</evidence>
<evidence type="ECO:0000256" key="4">
    <source>
        <dbReference type="ARBA" id="ARBA00022475"/>
    </source>
</evidence>
<dbReference type="PANTHER" id="PTHR30529">
    <property type="entry name" value="CYTOCHROME B561"/>
    <property type="match status" value="1"/>
</dbReference>
<sequence length="186" mass="20986">MQDIKKTEYTSTAKWLHWGMAMVWMISWAMGILATHWRDELNPQHGLTFLHKALASTLLFAIVIRIAWRLMHQPPALPQSMSALMKRGAMIGHALLYAIALIALPLSGWYWSSVADKPILVAGLFTLPSLVNPDPDLYDLAKYTHTWTSWFCGALVGGHILIALKHQFIDKDNILAAMLPKTKTQR</sequence>
<dbReference type="RefSeq" id="WP_090464127.1">
    <property type="nucleotide sequence ID" value="NZ_FNRV01000001.1"/>
</dbReference>
<proteinExistence type="inferred from homology"/>
<feature type="domain" description="Cytochrome b561 bacterial/Ni-hydrogenase" evidence="14">
    <location>
        <begin position="9"/>
        <end position="180"/>
    </location>
</feature>
<evidence type="ECO:0000256" key="7">
    <source>
        <dbReference type="ARBA" id="ARBA00022723"/>
    </source>
</evidence>
<dbReference type="PANTHER" id="PTHR30529:SF1">
    <property type="entry name" value="CYTOCHROME B561 HOMOLOG 2"/>
    <property type="match status" value="1"/>
</dbReference>
<keyword evidence="10" id="KW-0408">Iron</keyword>
<evidence type="ECO:0000256" key="8">
    <source>
        <dbReference type="ARBA" id="ARBA00022982"/>
    </source>
</evidence>
<evidence type="ECO:0000256" key="12">
    <source>
        <dbReference type="ARBA" id="ARBA00037975"/>
    </source>
</evidence>
<keyword evidence="8" id="KW-0249">Electron transport</keyword>
<comment type="subcellular location">
    <subcellularLocation>
        <location evidence="2">Cell membrane</location>
        <topology evidence="2">Multi-pass membrane protein</topology>
    </subcellularLocation>
</comment>
<evidence type="ECO:0000313" key="16">
    <source>
        <dbReference type="Proteomes" id="UP000199665"/>
    </source>
</evidence>
<evidence type="ECO:0000256" key="3">
    <source>
        <dbReference type="ARBA" id="ARBA00022448"/>
    </source>
</evidence>
<feature type="transmembrane region" description="Helical" evidence="13">
    <location>
        <begin position="15"/>
        <end position="37"/>
    </location>
</feature>
<protein>
    <submittedName>
        <fullName evidence="15">Cytochrome b561</fullName>
    </submittedName>
</protein>
<comment type="similarity">
    <text evidence="12">Belongs to the cytochrome b561 family.</text>
</comment>
<feature type="transmembrane region" description="Helical" evidence="13">
    <location>
        <begin position="89"/>
        <end position="111"/>
    </location>
</feature>
<evidence type="ECO:0000313" key="15">
    <source>
        <dbReference type="EMBL" id="SEC17980.1"/>
    </source>
</evidence>
<gene>
    <name evidence="15" type="ORF">SAMN05216205_1687</name>
</gene>
<keyword evidence="11 13" id="KW-0472">Membrane</keyword>
<dbReference type="InterPro" id="IPR016174">
    <property type="entry name" value="Di-haem_cyt_TM"/>
</dbReference>
<keyword evidence="4" id="KW-1003">Cell membrane</keyword>
<evidence type="ECO:0000256" key="1">
    <source>
        <dbReference type="ARBA" id="ARBA00001970"/>
    </source>
</evidence>
<keyword evidence="16" id="KW-1185">Reference proteome</keyword>
<keyword evidence="3" id="KW-0813">Transport</keyword>